<dbReference type="EMBL" id="JANBQD010000008">
    <property type="protein sequence ID" value="KAJ1995169.1"/>
    <property type="molecule type" value="Genomic_DNA"/>
</dbReference>
<proteinExistence type="predicted"/>
<organism evidence="1 2">
    <name type="scientific">Coemansia umbellata</name>
    <dbReference type="NCBI Taxonomy" id="1424467"/>
    <lineage>
        <taxon>Eukaryota</taxon>
        <taxon>Fungi</taxon>
        <taxon>Fungi incertae sedis</taxon>
        <taxon>Zoopagomycota</taxon>
        <taxon>Kickxellomycotina</taxon>
        <taxon>Kickxellomycetes</taxon>
        <taxon>Kickxellales</taxon>
        <taxon>Kickxellaceae</taxon>
        <taxon>Coemansia</taxon>
    </lineage>
</organism>
<evidence type="ECO:0000313" key="2">
    <source>
        <dbReference type="Proteomes" id="UP001151295"/>
    </source>
</evidence>
<comment type="caution">
    <text evidence="1">The sequence shown here is derived from an EMBL/GenBank/DDBJ whole genome shotgun (WGS) entry which is preliminary data.</text>
</comment>
<keyword evidence="2" id="KW-1185">Reference proteome</keyword>
<sequence>MSFLRGKKPNNFSTPDLKNAKQHHVKTVIAISPEYLNTTSGETSFVNFKPIYHYTQQPILFYFLNLADTAITNKRDPSHSVKLIKQYLQAIAKFNNLKMNFTKYFKRSSSKTSLVNSVDYDRKASMDSVSTFTSTSSNSTVAADRATSNKKLVDASKGGSATDAFNYLFNNNTNSTTTNGVRLNYSRI</sequence>
<accession>A0ABQ8PSL6</accession>
<reference evidence="1" key="1">
    <citation type="submission" date="2022-07" db="EMBL/GenBank/DDBJ databases">
        <title>Phylogenomic reconstructions and comparative analyses of Kickxellomycotina fungi.</title>
        <authorList>
            <person name="Reynolds N.K."/>
            <person name="Stajich J.E."/>
            <person name="Barry K."/>
            <person name="Grigoriev I.V."/>
            <person name="Crous P."/>
            <person name="Smith M.E."/>
        </authorList>
    </citation>
    <scope>NUCLEOTIDE SEQUENCE</scope>
    <source>
        <strain evidence="1">BCRC 34882</strain>
    </source>
</reference>
<protein>
    <submittedName>
        <fullName evidence="1">Uncharacterized protein</fullName>
    </submittedName>
</protein>
<evidence type="ECO:0000313" key="1">
    <source>
        <dbReference type="EMBL" id="KAJ1995169.1"/>
    </source>
</evidence>
<gene>
    <name evidence="1" type="ORF">EDC05_001260</name>
</gene>
<name>A0ABQ8PSL6_9FUNG</name>
<dbReference type="Proteomes" id="UP001151295">
    <property type="component" value="Unassembled WGS sequence"/>
</dbReference>